<evidence type="ECO:0000313" key="4">
    <source>
        <dbReference type="Proteomes" id="UP000238392"/>
    </source>
</evidence>
<dbReference type="Proteomes" id="UP000238392">
    <property type="component" value="Unassembled WGS sequence"/>
</dbReference>
<protein>
    <submittedName>
        <fullName evidence="3">Uncharacterized protein</fullName>
    </submittedName>
</protein>
<evidence type="ECO:0000256" key="1">
    <source>
        <dbReference type="SAM" id="MobiDB-lite"/>
    </source>
</evidence>
<organism evidence="3 4">
    <name type="scientific">Donghicola tyrosinivorans</name>
    <dbReference type="NCBI Taxonomy" id="1652492"/>
    <lineage>
        <taxon>Bacteria</taxon>
        <taxon>Pseudomonadati</taxon>
        <taxon>Pseudomonadota</taxon>
        <taxon>Alphaproteobacteria</taxon>
        <taxon>Rhodobacterales</taxon>
        <taxon>Roseobacteraceae</taxon>
        <taxon>Donghicola</taxon>
    </lineage>
</organism>
<evidence type="ECO:0000313" key="3">
    <source>
        <dbReference type="EMBL" id="PRY84830.1"/>
    </source>
</evidence>
<dbReference type="RefSeq" id="WP_106268139.1">
    <property type="nucleotide sequence ID" value="NZ_PVTQ01000020.1"/>
</dbReference>
<reference evidence="3 4" key="1">
    <citation type="submission" date="2018-03" db="EMBL/GenBank/DDBJ databases">
        <title>Genomic Encyclopedia of Archaeal and Bacterial Type Strains, Phase II (KMG-II): from individual species to whole genera.</title>
        <authorList>
            <person name="Goeker M."/>
        </authorList>
    </citation>
    <scope>NUCLEOTIDE SEQUENCE [LARGE SCALE GENOMIC DNA]</scope>
    <source>
        <strain evidence="3 4">DSM 100212</strain>
    </source>
</reference>
<feature type="region of interest" description="Disordered" evidence="1">
    <location>
        <begin position="60"/>
        <end position="82"/>
    </location>
</feature>
<keyword evidence="2" id="KW-1133">Transmembrane helix</keyword>
<keyword evidence="4" id="KW-1185">Reference proteome</keyword>
<sequence>MKKVKVWTADVLVAIVLVTGFGFSLMAIGGALVLGLMIAVAMSLAGPHLLAEAERRASDLRAQGARRVDPEAVYEDHGHSPA</sequence>
<gene>
    <name evidence="3" type="ORF">CLV74_12042</name>
</gene>
<keyword evidence="2" id="KW-0472">Membrane</keyword>
<name>A0A2T0WDP3_9RHOB</name>
<dbReference type="AlphaFoldDB" id="A0A2T0WDP3"/>
<keyword evidence="2" id="KW-0812">Transmembrane</keyword>
<accession>A0A2T0WDP3</accession>
<proteinExistence type="predicted"/>
<evidence type="ECO:0000256" key="2">
    <source>
        <dbReference type="SAM" id="Phobius"/>
    </source>
</evidence>
<dbReference type="OrthoDB" id="9955814at2"/>
<comment type="caution">
    <text evidence="3">The sequence shown here is derived from an EMBL/GenBank/DDBJ whole genome shotgun (WGS) entry which is preliminary data.</text>
</comment>
<feature type="compositionally biased region" description="Basic and acidic residues" evidence="1">
    <location>
        <begin position="66"/>
        <end position="82"/>
    </location>
</feature>
<feature type="transmembrane region" description="Helical" evidence="2">
    <location>
        <begin position="7"/>
        <end position="26"/>
    </location>
</feature>
<dbReference type="EMBL" id="PVTQ01000020">
    <property type="protein sequence ID" value="PRY84830.1"/>
    <property type="molecule type" value="Genomic_DNA"/>
</dbReference>